<proteinExistence type="predicted"/>
<keyword evidence="4" id="KW-0547">Nucleotide-binding</keyword>
<evidence type="ECO:0000259" key="8">
    <source>
        <dbReference type="Pfam" id="PF01467"/>
    </source>
</evidence>
<gene>
    <name evidence="9" type="ORF">GEMMAAP_08525</name>
</gene>
<dbReference type="InterPro" id="IPR011914">
    <property type="entry name" value="RfaE_dom_II"/>
</dbReference>
<reference evidence="9 10" key="2">
    <citation type="journal article" date="2016" name="Environ. Microbiol. Rep.">
        <title>Metagenomic evidence for the presence of phototrophic Gemmatimonadetes bacteria in diverse environments.</title>
        <authorList>
            <person name="Zeng Y."/>
            <person name="Baumbach J."/>
            <person name="Barbosa E.G."/>
            <person name="Azevedo V."/>
            <person name="Zhang C."/>
            <person name="Koblizek M."/>
        </authorList>
    </citation>
    <scope>NUCLEOTIDE SEQUENCE [LARGE SCALE GENOMIC DNA]</scope>
    <source>
        <strain evidence="9 10">AP64</strain>
    </source>
</reference>
<dbReference type="InterPro" id="IPR004821">
    <property type="entry name" value="Cyt_trans-like"/>
</dbReference>
<keyword evidence="2" id="KW-0808">Transferase</keyword>
<dbReference type="GO" id="GO:0016773">
    <property type="term" value="F:phosphotransferase activity, alcohol group as acceptor"/>
    <property type="evidence" value="ECO:0007669"/>
    <property type="project" value="InterPro"/>
</dbReference>
<evidence type="ECO:0000256" key="7">
    <source>
        <dbReference type="ARBA" id="ARBA00047428"/>
    </source>
</evidence>
<sequence length="148" mass="15952">MDWDTAALWRRGVRGNVVFTNGVFDLLHPGHIEVLDMARREGAALIVGLNSDASVRRLKGPTRPVRSTAERALVLAGLESVDAVVVFEEDTPLELVWRLEPDVIVKGGDYSPDTIVGADVVTARGGRVVVIPLVSGQSTTSIIEKLRG</sequence>
<evidence type="ECO:0000256" key="2">
    <source>
        <dbReference type="ARBA" id="ARBA00022679"/>
    </source>
</evidence>
<dbReference type="RefSeq" id="WP_053334445.1">
    <property type="nucleotide sequence ID" value="NZ_CP011454.1"/>
</dbReference>
<dbReference type="PANTHER" id="PTHR43793">
    <property type="entry name" value="FAD SYNTHASE"/>
    <property type="match status" value="1"/>
</dbReference>
<evidence type="ECO:0000256" key="4">
    <source>
        <dbReference type="ARBA" id="ARBA00022741"/>
    </source>
</evidence>
<dbReference type="eggNOG" id="COG0615">
    <property type="taxonomic scope" value="Bacteria"/>
</dbReference>
<dbReference type="EC" id="2.7.7.70" evidence="1"/>
<keyword evidence="3" id="KW-0548">Nucleotidyltransferase</keyword>
<dbReference type="EMBL" id="CP011454">
    <property type="protein sequence ID" value="AMW04871.1"/>
    <property type="molecule type" value="Genomic_DNA"/>
</dbReference>
<dbReference type="NCBIfam" id="TIGR00125">
    <property type="entry name" value="cyt_tran_rel"/>
    <property type="match status" value="1"/>
</dbReference>
<feature type="domain" description="Cytidyltransferase-like" evidence="8">
    <location>
        <begin position="19"/>
        <end position="114"/>
    </location>
</feature>
<evidence type="ECO:0000256" key="3">
    <source>
        <dbReference type="ARBA" id="ARBA00022695"/>
    </source>
</evidence>
<keyword evidence="5" id="KW-0067">ATP-binding</keyword>
<evidence type="ECO:0000313" key="9">
    <source>
        <dbReference type="EMBL" id="AMW04871.1"/>
    </source>
</evidence>
<dbReference type="SUPFAM" id="SSF52374">
    <property type="entry name" value="Nucleotidylyl transferase"/>
    <property type="match status" value="1"/>
</dbReference>
<keyword evidence="10" id="KW-1185">Reference proteome</keyword>
<evidence type="ECO:0000256" key="1">
    <source>
        <dbReference type="ARBA" id="ARBA00012519"/>
    </source>
</evidence>
<name>A0A143BK10_9BACT</name>
<dbReference type="Gene3D" id="3.40.50.620">
    <property type="entry name" value="HUPs"/>
    <property type="match status" value="1"/>
</dbReference>
<dbReference type="InterPro" id="IPR050385">
    <property type="entry name" value="Archaeal_FAD_synthase"/>
</dbReference>
<evidence type="ECO:0000313" key="10">
    <source>
        <dbReference type="Proteomes" id="UP000076404"/>
    </source>
</evidence>
<organism evidence="9 10">
    <name type="scientific">Gemmatimonas phototrophica</name>
    <dbReference type="NCBI Taxonomy" id="1379270"/>
    <lineage>
        <taxon>Bacteria</taxon>
        <taxon>Pseudomonadati</taxon>
        <taxon>Gemmatimonadota</taxon>
        <taxon>Gemmatimonadia</taxon>
        <taxon>Gemmatimonadales</taxon>
        <taxon>Gemmatimonadaceae</taxon>
        <taxon>Gemmatimonas</taxon>
    </lineage>
</organism>
<protein>
    <recommendedName>
        <fullName evidence="1">D-glycero-beta-D-manno-heptose 1-phosphate adenylyltransferase</fullName>
        <ecNumber evidence="1">2.7.7.70</ecNumber>
    </recommendedName>
</protein>
<dbReference type="NCBIfam" id="TIGR02199">
    <property type="entry name" value="rfaE_dom_II"/>
    <property type="match status" value="1"/>
</dbReference>
<dbReference type="InterPro" id="IPR014729">
    <property type="entry name" value="Rossmann-like_a/b/a_fold"/>
</dbReference>
<dbReference type="Proteomes" id="UP000076404">
    <property type="component" value="Chromosome"/>
</dbReference>
<dbReference type="GO" id="GO:0016779">
    <property type="term" value="F:nucleotidyltransferase activity"/>
    <property type="evidence" value="ECO:0007669"/>
    <property type="project" value="UniProtKB-KW"/>
</dbReference>
<accession>A0A143BK10</accession>
<dbReference type="STRING" id="1379270.GEMMAAP_08525"/>
<dbReference type="PANTHER" id="PTHR43793:SF2">
    <property type="entry name" value="BIFUNCTIONAL PROTEIN HLDE"/>
    <property type="match status" value="1"/>
</dbReference>
<comment type="catalytic activity">
    <reaction evidence="7">
        <text>D-glycero-beta-D-manno-heptose 1-phosphate + ATP + H(+) = ADP-D-glycero-beta-D-manno-heptose + diphosphate</text>
        <dbReference type="Rhea" id="RHEA:27465"/>
        <dbReference type="ChEBI" id="CHEBI:15378"/>
        <dbReference type="ChEBI" id="CHEBI:30616"/>
        <dbReference type="ChEBI" id="CHEBI:33019"/>
        <dbReference type="ChEBI" id="CHEBI:59967"/>
        <dbReference type="ChEBI" id="CHEBI:61593"/>
        <dbReference type="EC" id="2.7.7.70"/>
    </reaction>
</comment>
<dbReference type="GO" id="GO:0005975">
    <property type="term" value="P:carbohydrate metabolic process"/>
    <property type="evidence" value="ECO:0007669"/>
    <property type="project" value="InterPro"/>
</dbReference>
<dbReference type="KEGG" id="gph:GEMMAAP_08525"/>
<dbReference type="Pfam" id="PF01467">
    <property type="entry name" value="CTP_transf_like"/>
    <property type="match status" value="1"/>
</dbReference>
<keyword evidence="6" id="KW-0119">Carbohydrate metabolism</keyword>
<evidence type="ECO:0000256" key="5">
    <source>
        <dbReference type="ARBA" id="ARBA00022840"/>
    </source>
</evidence>
<dbReference type="GO" id="GO:0005524">
    <property type="term" value="F:ATP binding"/>
    <property type="evidence" value="ECO:0007669"/>
    <property type="project" value="UniProtKB-KW"/>
</dbReference>
<reference evidence="9 10" key="1">
    <citation type="journal article" date="2014" name="Proc. Natl. Acad. Sci. U.S.A.">
        <title>Functional type 2 photosynthetic reaction centers found in the rare bacterial phylum Gemmatimonadetes.</title>
        <authorList>
            <person name="Zeng Y."/>
            <person name="Feng F."/>
            <person name="Medova H."/>
            <person name="Dean J."/>
            <person name="Koblizek M."/>
        </authorList>
    </citation>
    <scope>NUCLEOTIDE SEQUENCE [LARGE SCALE GENOMIC DNA]</scope>
    <source>
        <strain evidence="9 10">AP64</strain>
    </source>
</reference>
<dbReference type="AlphaFoldDB" id="A0A143BK10"/>
<evidence type="ECO:0000256" key="6">
    <source>
        <dbReference type="ARBA" id="ARBA00023277"/>
    </source>
</evidence>